<evidence type="ECO:0000256" key="7">
    <source>
        <dbReference type="HAMAP-Rule" id="MF_01161"/>
    </source>
</evidence>
<sequence length="343" mass="37813">MILPPDPSQGRRPWGRDQARLHRHLLRQPTLLPAGGSLLVAVSGGQDSMALATLLLDLQPLHGWQLQLWHGDHGWRPEAARQAGQLTLWVRSQGLDLRLDRADPVPGSEAAARDWRYGCLAAAALQGRCTHVVTGHTASDRAETVLLNLARGSHLRGLASLGASRPLAPAAGPLQLARPLLIFDRSDTGRLCRERGLPVWTDSSNADLRFARNRLRADVMPVLESLHPGASRRISAQAERLEAQFEAETELLDLALAGLQQGEPTGPLPRRRLASLAPASQRRLLHHWLRRHLGRDPGARSLETLVDRLVRGRNPGRLDLAGGWQLHWDHSTLWVRPPDPLHG</sequence>
<feature type="domain" description="tRNA(Ile)-lysidine synthase substrate-binding" evidence="9">
    <location>
        <begin position="268"/>
        <end position="334"/>
    </location>
</feature>
<evidence type="ECO:0000256" key="3">
    <source>
        <dbReference type="ARBA" id="ARBA00022694"/>
    </source>
</evidence>
<comment type="subcellular location">
    <subcellularLocation>
        <location evidence="7">Cytoplasm</location>
    </subcellularLocation>
</comment>
<dbReference type="InterPro" id="IPR012094">
    <property type="entry name" value="tRNA_Ile_lys_synt"/>
</dbReference>
<dbReference type="InterPro" id="IPR012795">
    <property type="entry name" value="tRNA_Ile_lys_synt_N"/>
</dbReference>
<feature type="domain" description="tRNA(Ile)-lysidine/2-thiocytidine synthase N-terminal" evidence="8">
    <location>
        <begin position="38"/>
        <end position="217"/>
    </location>
</feature>
<reference evidence="10 11" key="1">
    <citation type="submission" date="2023-12" db="EMBL/GenBank/DDBJ databases">
        <title>Baltic Sea Cyanobacteria.</title>
        <authorList>
            <person name="Delbaje E."/>
            <person name="Fewer D.P."/>
            <person name="Shishido T.K."/>
        </authorList>
    </citation>
    <scope>NUCLEOTIDE SEQUENCE [LARGE SCALE GENOMIC DNA]</scope>
    <source>
        <strain evidence="10 11">UHCC 0139</strain>
    </source>
</reference>
<proteinExistence type="inferred from homology"/>
<dbReference type="CDD" id="cd01992">
    <property type="entry name" value="TilS_N"/>
    <property type="match status" value="1"/>
</dbReference>
<dbReference type="SUPFAM" id="SSF52402">
    <property type="entry name" value="Adenine nucleotide alpha hydrolases-like"/>
    <property type="match status" value="1"/>
</dbReference>
<dbReference type="NCBIfam" id="TIGR02432">
    <property type="entry name" value="lysidine_TilS_N"/>
    <property type="match status" value="1"/>
</dbReference>
<dbReference type="Gene3D" id="3.40.50.620">
    <property type="entry name" value="HUPs"/>
    <property type="match status" value="1"/>
</dbReference>
<evidence type="ECO:0000313" key="11">
    <source>
        <dbReference type="Proteomes" id="UP001304461"/>
    </source>
</evidence>
<dbReference type="HAMAP" id="MF_01161">
    <property type="entry name" value="tRNA_Ile_lys_synt"/>
    <property type="match status" value="1"/>
</dbReference>
<dbReference type="SUPFAM" id="SSF82829">
    <property type="entry name" value="MesJ substrate recognition domain-like"/>
    <property type="match status" value="1"/>
</dbReference>
<accession>A0ABU5RR58</accession>
<keyword evidence="1 7" id="KW-0963">Cytoplasm</keyword>
<dbReference type="EMBL" id="JAYGHX010000001">
    <property type="protein sequence ID" value="MEA5390243.1"/>
    <property type="molecule type" value="Genomic_DNA"/>
</dbReference>
<protein>
    <recommendedName>
        <fullName evidence="7">tRNA(Ile)-lysidine synthase</fullName>
        <ecNumber evidence="7">6.3.4.19</ecNumber>
    </recommendedName>
    <alternativeName>
        <fullName evidence="7">tRNA(Ile)-2-lysyl-cytidine synthase</fullName>
    </alternativeName>
    <alternativeName>
        <fullName evidence="7">tRNA(Ile)-lysidine synthetase</fullName>
    </alternativeName>
</protein>
<gene>
    <name evidence="7 10" type="primary">tilS</name>
    <name evidence="10" type="ORF">VB738_03105</name>
</gene>
<dbReference type="InterPro" id="IPR011063">
    <property type="entry name" value="TilS/TtcA_N"/>
</dbReference>
<evidence type="ECO:0000259" key="9">
    <source>
        <dbReference type="Pfam" id="PF09179"/>
    </source>
</evidence>
<comment type="domain">
    <text evidence="7">The N-terminal region contains the highly conserved SGGXDS motif, predicted to be a P-loop motif involved in ATP binding.</text>
</comment>
<keyword evidence="11" id="KW-1185">Reference proteome</keyword>
<comment type="similarity">
    <text evidence="7">Belongs to the tRNA(Ile)-lysidine synthase family.</text>
</comment>
<dbReference type="Proteomes" id="UP001304461">
    <property type="component" value="Unassembled WGS sequence"/>
</dbReference>
<dbReference type="EC" id="6.3.4.19" evidence="7"/>
<dbReference type="InterPro" id="IPR015262">
    <property type="entry name" value="tRNA_Ile_lys_synt_subst-bd"/>
</dbReference>
<organism evidence="10 11">
    <name type="scientific">Cyanobium gracile UHCC 0139</name>
    <dbReference type="NCBI Taxonomy" id="3110308"/>
    <lineage>
        <taxon>Bacteria</taxon>
        <taxon>Bacillati</taxon>
        <taxon>Cyanobacteriota</taxon>
        <taxon>Cyanophyceae</taxon>
        <taxon>Synechococcales</taxon>
        <taxon>Prochlorococcaceae</taxon>
        <taxon>Cyanobium</taxon>
    </lineage>
</organism>
<comment type="catalytic activity">
    <reaction evidence="6 7">
        <text>cytidine(34) in tRNA(Ile2) + L-lysine + ATP = lysidine(34) in tRNA(Ile2) + AMP + diphosphate + H(+)</text>
        <dbReference type="Rhea" id="RHEA:43744"/>
        <dbReference type="Rhea" id="RHEA-COMP:10625"/>
        <dbReference type="Rhea" id="RHEA-COMP:10670"/>
        <dbReference type="ChEBI" id="CHEBI:15378"/>
        <dbReference type="ChEBI" id="CHEBI:30616"/>
        <dbReference type="ChEBI" id="CHEBI:32551"/>
        <dbReference type="ChEBI" id="CHEBI:33019"/>
        <dbReference type="ChEBI" id="CHEBI:82748"/>
        <dbReference type="ChEBI" id="CHEBI:83665"/>
        <dbReference type="ChEBI" id="CHEBI:456215"/>
        <dbReference type="EC" id="6.3.4.19"/>
    </reaction>
</comment>
<dbReference type="PANTHER" id="PTHR43033">
    <property type="entry name" value="TRNA(ILE)-LYSIDINE SYNTHASE-RELATED"/>
    <property type="match status" value="1"/>
</dbReference>
<evidence type="ECO:0000256" key="4">
    <source>
        <dbReference type="ARBA" id="ARBA00022741"/>
    </source>
</evidence>
<evidence type="ECO:0000313" key="10">
    <source>
        <dbReference type="EMBL" id="MEA5390243.1"/>
    </source>
</evidence>
<feature type="binding site" evidence="7">
    <location>
        <begin position="43"/>
        <end position="48"/>
    </location>
    <ligand>
        <name>ATP</name>
        <dbReference type="ChEBI" id="CHEBI:30616"/>
    </ligand>
</feature>
<comment type="caution">
    <text evidence="10">The sequence shown here is derived from an EMBL/GenBank/DDBJ whole genome shotgun (WGS) entry which is preliminary data.</text>
</comment>
<name>A0ABU5RR58_9CYAN</name>
<evidence type="ECO:0000256" key="6">
    <source>
        <dbReference type="ARBA" id="ARBA00048539"/>
    </source>
</evidence>
<comment type="function">
    <text evidence="7">Ligates lysine onto the cytidine present at position 34 of the AUA codon-specific tRNA(Ile) that contains the anticodon CAU, in an ATP-dependent manner. Cytidine is converted to lysidine, thus changing the amino acid specificity of the tRNA from methionine to isoleucine.</text>
</comment>
<evidence type="ECO:0000256" key="1">
    <source>
        <dbReference type="ARBA" id="ARBA00022490"/>
    </source>
</evidence>
<dbReference type="PANTHER" id="PTHR43033:SF1">
    <property type="entry name" value="TRNA(ILE)-LYSIDINE SYNTHASE-RELATED"/>
    <property type="match status" value="1"/>
</dbReference>
<evidence type="ECO:0000259" key="8">
    <source>
        <dbReference type="Pfam" id="PF01171"/>
    </source>
</evidence>
<keyword evidence="2 7" id="KW-0436">Ligase</keyword>
<keyword evidence="3 7" id="KW-0819">tRNA processing</keyword>
<dbReference type="RefSeq" id="WP_323304334.1">
    <property type="nucleotide sequence ID" value="NZ_JAYGHX010000001.1"/>
</dbReference>
<keyword evidence="5 7" id="KW-0067">ATP-binding</keyword>
<keyword evidence="4 7" id="KW-0547">Nucleotide-binding</keyword>
<dbReference type="GO" id="GO:0032267">
    <property type="term" value="F:tRNA(Ile)-lysidine synthase activity"/>
    <property type="evidence" value="ECO:0007669"/>
    <property type="project" value="UniProtKB-EC"/>
</dbReference>
<dbReference type="InterPro" id="IPR014729">
    <property type="entry name" value="Rossmann-like_a/b/a_fold"/>
</dbReference>
<evidence type="ECO:0000256" key="5">
    <source>
        <dbReference type="ARBA" id="ARBA00022840"/>
    </source>
</evidence>
<evidence type="ECO:0000256" key="2">
    <source>
        <dbReference type="ARBA" id="ARBA00022598"/>
    </source>
</evidence>
<dbReference type="Pfam" id="PF09179">
    <property type="entry name" value="TilS"/>
    <property type="match status" value="1"/>
</dbReference>
<dbReference type="Pfam" id="PF01171">
    <property type="entry name" value="ATP_bind_3"/>
    <property type="match status" value="1"/>
</dbReference>